<feature type="transmembrane region" description="Helical" evidence="8">
    <location>
        <begin position="407"/>
        <end position="426"/>
    </location>
</feature>
<accession>A0A100W929</accession>
<keyword evidence="3" id="KW-0813">Transport</keyword>
<dbReference type="InterPro" id="IPR004841">
    <property type="entry name" value="AA-permease/SLC12A_dom"/>
</dbReference>
<evidence type="ECO:0000256" key="7">
    <source>
        <dbReference type="ARBA" id="ARBA00023136"/>
    </source>
</evidence>
<feature type="transmembrane region" description="Helical" evidence="8">
    <location>
        <begin position="262"/>
        <end position="283"/>
    </location>
</feature>
<dbReference type="STRING" id="228230.RMCC_0756"/>
<dbReference type="PANTHER" id="PTHR43495:SF5">
    <property type="entry name" value="GAMMA-AMINOBUTYRIC ACID PERMEASE"/>
    <property type="match status" value="1"/>
</dbReference>
<feature type="transmembrane region" description="Helical" evidence="8">
    <location>
        <begin position="28"/>
        <end position="45"/>
    </location>
</feature>
<dbReference type="EMBL" id="BCSY01000028">
    <property type="protein sequence ID" value="GAS93790.1"/>
    <property type="molecule type" value="Genomic_DNA"/>
</dbReference>
<dbReference type="Proteomes" id="UP000069443">
    <property type="component" value="Unassembled WGS sequence"/>
</dbReference>
<dbReference type="AlphaFoldDB" id="A0A100W929"/>
<keyword evidence="6 8" id="KW-1133">Transmembrane helix</keyword>
<feature type="transmembrane region" description="Helical" evidence="8">
    <location>
        <begin position="339"/>
        <end position="363"/>
    </location>
</feature>
<dbReference type="GO" id="GO:0016020">
    <property type="term" value="C:membrane"/>
    <property type="evidence" value="ECO:0007669"/>
    <property type="project" value="UniProtKB-SubCell"/>
</dbReference>
<evidence type="ECO:0000256" key="1">
    <source>
        <dbReference type="ARBA" id="ARBA00004141"/>
    </source>
</evidence>
<keyword evidence="5" id="KW-0029">Amino-acid transport</keyword>
<dbReference type="PIRSF" id="PIRSF006060">
    <property type="entry name" value="AA_transporter"/>
    <property type="match status" value="1"/>
</dbReference>
<feature type="transmembrane region" description="Helical" evidence="8">
    <location>
        <begin position="78"/>
        <end position="101"/>
    </location>
</feature>
<feature type="transmembrane region" description="Helical" evidence="8">
    <location>
        <begin position="140"/>
        <end position="158"/>
    </location>
</feature>
<gene>
    <name evidence="10" type="ORF">RMCC_0756</name>
</gene>
<evidence type="ECO:0000256" key="4">
    <source>
        <dbReference type="ARBA" id="ARBA00022692"/>
    </source>
</evidence>
<feature type="domain" description="Amino acid permease/ SLC12A" evidence="9">
    <location>
        <begin position="1"/>
        <end position="421"/>
    </location>
</feature>
<dbReference type="OrthoDB" id="5297508at2"/>
<keyword evidence="11" id="KW-1185">Reference proteome</keyword>
<dbReference type="Gene3D" id="1.20.1740.10">
    <property type="entry name" value="Amino acid/polyamine transporter I"/>
    <property type="match status" value="1"/>
</dbReference>
<proteinExistence type="inferred from homology"/>
<protein>
    <submittedName>
        <fullName evidence="10">Amino acid permease-associated protein</fullName>
    </submittedName>
</protein>
<name>A0A100W929_MYCCR</name>
<evidence type="ECO:0000256" key="8">
    <source>
        <dbReference type="SAM" id="Phobius"/>
    </source>
</evidence>
<keyword evidence="7 8" id="KW-0472">Membrane</keyword>
<dbReference type="PROSITE" id="PS00218">
    <property type="entry name" value="AMINO_ACID_PERMEASE_1"/>
    <property type="match status" value="1"/>
</dbReference>
<feature type="transmembrane region" description="Helical" evidence="8">
    <location>
        <begin position="313"/>
        <end position="333"/>
    </location>
</feature>
<dbReference type="GO" id="GO:0006865">
    <property type="term" value="P:amino acid transport"/>
    <property type="evidence" value="ECO:0007669"/>
    <property type="project" value="UniProtKB-KW"/>
</dbReference>
<evidence type="ECO:0000256" key="3">
    <source>
        <dbReference type="ARBA" id="ARBA00022448"/>
    </source>
</evidence>
<keyword evidence="4 8" id="KW-0812">Transmembrane</keyword>
<evidence type="ECO:0000256" key="2">
    <source>
        <dbReference type="ARBA" id="ARBA00008583"/>
    </source>
</evidence>
<dbReference type="PANTHER" id="PTHR43495">
    <property type="entry name" value="GABA PERMEASE"/>
    <property type="match status" value="1"/>
</dbReference>
<feature type="transmembrane region" description="Helical" evidence="8">
    <location>
        <begin position="107"/>
        <end position="128"/>
    </location>
</feature>
<dbReference type="FunFam" id="1.20.1740.10:FF:000001">
    <property type="entry name" value="Amino acid permease"/>
    <property type="match status" value="1"/>
</dbReference>
<dbReference type="Pfam" id="PF00324">
    <property type="entry name" value="AA_permease"/>
    <property type="match status" value="1"/>
</dbReference>
<dbReference type="InterPro" id="IPR004840">
    <property type="entry name" value="Amino_acid_permease_CS"/>
</dbReference>
<reference evidence="11" key="2">
    <citation type="submission" date="2016-02" db="EMBL/GenBank/DDBJ databases">
        <title>Draft genome sequence of five rapidly growing Mycobacterium species.</title>
        <authorList>
            <person name="Katahira K."/>
            <person name="Gotou Y."/>
            <person name="Iida K."/>
            <person name="Ogura Y."/>
            <person name="Hayashi T."/>
        </authorList>
    </citation>
    <scope>NUCLEOTIDE SEQUENCE [LARGE SCALE GENOMIC DNA]</scope>
    <source>
        <strain evidence="11">JCM15298</strain>
    </source>
</reference>
<reference evidence="11" key="1">
    <citation type="journal article" date="2016" name="Genome Announc.">
        <title>Draft Genome Sequences of Five Rapidly Growing Mycobacterium Species, M. thermoresistibile, M. fortuitum subsp. acetamidolyticum, M. canariasense, M. brisbanense, and M. novocastrense.</title>
        <authorList>
            <person name="Katahira K."/>
            <person name="Ogura Y."/>
            <person name="Gotoh Y."/>
            <person name="Hayashi T."/>
        </authorList>
    </citation>
    <scope>NUCLEOTIDE SEQUENCE [LARGE SCALE GENOMIC DNA]</scope>
    <source>
        <strain evidence="11">JCM15298</strain>
    </source>
</reference>
<evidence type="ECO:0000256" key="6">
    <source>
        <dbReference type="ARBA" id="ARBA00022989"/>
    </source>
</evidence>
<comment type="caution">
    <text evidence="10">The sequence shown here is derived from an EMBL/GenBank/DDBJ whole genome shotgun (WGS) entry which is preliminary data.</text>
</comment>
<evidence type="ECO:0000313" key="11">
    <source>
        <dbReference type="Proteomes" id="UP000069443"/>
    </source>
</evidence>
<feature type="transmembrane region" description="Helical" evidence="8">
    <location>
        <begin position="220"/>
        <end position="242"/>
    </location>
</feature>
<feature type="transmembrane region" description="Helical" evidence="8">
    <location>
        <begin position="178"/>
        <end position="199"/>
    </location>
</feature>
<comment type="subcellular location">
    <subcellularLocation>
        <location evidence="1">Membrane</location>
        <topology evidence="1">Multi-pass membrane protein</topology>
    </subcellularLocation>
</comment>
<sequence length="463" mass="49440">MLAIGGTMGAGLFIGSGALITQTGPLAVATYAVTGVLIMLVMRMLGEMAVANPRTGSFTDYARDALGNWAGFSSAWLYWYYQMVVVGFEAVVGAQLLQRWIHGVPNWIMSVILLLILTVVNLVSVGNFGRFEYWFSGIKVAAVTLFVVLATCFVLGLWPGATIDFSNLTDHGGLAPNGVLPMFSGVVVVIFSMVGAEVVTVAAAESAEPGLAIKRAVNAVVYRVLFFFVASSFLIVTIVPWNSIPAGTSPFLNVLQVLNIPGVADILNLVILVAVLSCLNVSLYSSSRMLFTLAANGDCPAWMSRTNHRGVPVLGVLSCTVIGYACIAVGYFFPDTVFLFLINASGAMILFVYLMICVSQIVLRRRNEANNGARFQFAMWCFPYLSIAVTAAIVLILLSMLRDATSRVSLIQGLVVWAIVLIAFAAKTLRRRYSAADDGSVSDAAADDDLSAAPSVPHPSNSA</sequence>
<feature type="transmembrane region" description="Helical" evidence="8">
    <location>
        <begin position="375"/>
        <end position="401"/>
    </location>
</feature>
<evidence type="ECO:0000259" key="9">
    <source>
        <dbReference type="Pfam" id="PF00324"/>
    </source>
</evidence>
<organism evidence="10 11">
    <name type="scientific">Mycolicibacterium canariasense</name>
    <name type="common">Mycobacterium canariasense</name>
    <dbReference type="NCBI Taxonomy" id="228230"/>
    <lineage>
        <taxon>Bacteria</taxon>
        <taxon>Bacillati</taxon>
        <taxon>Actinomycetota</taxon>
        <taxon>Actinomycetes</taxon>
        <taxon>Mycobacteriales</taxon>
        <taxon>Mycobacteriaceae</taxon>
        <taxon>Mycolicibacterium</taxon>
    </lineage>
</organism>
<evidence type="ECO:0000256" key="5">
    <source>
        <dbReference type="ARBA" id="ARBA00022970"/>
    </source>
</evidence>
<dbReference type="GO" id="GO:0055085">
    <property type="term" value="P:transmembrane transport"/>
    <property type="evidence" value="ECO:0007669"/>
    <property type="project" value="InterPro"/>
</dbReference>
<evidence type="ECO:0000313" key="10">
    <source>
        <dbReference type="EMBL" id="GAS93790.1"/>
    </source>
</evidence>
<comment type="similarity">
    <text evidence="2">Belongs to the amino acid-polyamine-organocation (APC) superfamily. Amino acid transporter (AAT) (TC 2.A.3.1) family.</text>
</comment>